<comment type="caution">
    <text evidence="2">The sequence shown here is derived from an EMBL/GenBank/DDBJ whole genome shotgun (WGS) entry which is preliminary data.</text>
</comment>
<dbReference type="InterPro" id="IPR012338">
    <property type="entry name" value="Beta-lactam/transpept-like"/>
</dbReference>
<dbReference type="Proteomes" id="UP000640274">
    <property type="component" value="Unassembled WGS sequence"/>
</dbReference>
<dbReference type="PANTHER" id="PTHR43283">
    <property type="entry name" value="BETA-LACTAMASE-RELATED"/>
    <property type="match status" value="1"/>
</dbReference>
<evidence type="ECO:0000259" key="1">
    <source>
        <dbReference type="Pfam" id="PF00144"/>
    </source>
</evidence>
<keyword evidence="3" id="KW-1185">Reference proteome</keyword>
<name>A0A934IZK3_9BACL</name>
<dbReference type="InterPro" id="IPR050789">
    <property type="entry name" value="Diverse_Enzym_Activities"/>
</dbReference>
<dbReference type="SUPFAM" id="SSF56601">
    <property type="entry name" value="beta-lactamase/transpeptidase-like"/>
    <property type="match status" value="1"/>
</dbReference>
<protein>
    <submittedName>
        <fullName evidence="2">Serine hydrolase</fullName>
    </submittedName>
</protein>
<dbReference type="Pfam" id="PF00144">
    <property type="entry name" value="Beta-lactamase"/>
    <property type="match status" value="1"/>
</dbReference>
<dbReference type="InterPro" id="IPR001466">
    <property type="entry name" value="Beta-lactam-related"/>
</dbReference>
<evidence type="ECO:0000313" key="2">
    <source>
        <dbReference type="EMBL" id="MBJ6360584.1"/>
    </source>
</evidence>
<dbReference type="Gene3D" id="3.40.710.10">
    <property type="entry name" value="DD-peptidase/beta-lactamase superfamily"/>
    <property type="match status" value="1"/>
</dbReference>
<keyword evidence="2" id="KW-0378">Hydrolase</keyword>
<sequence length="324" mass="36809">MAHTETVGNTVCEQPRLVIDLDGLNTMDGWLREAKIHDVVLVQNGEYLWEWYDQGTDRIAAVFSCTKSILSALIGMAIDDGLLSLEQTVSEFFDDVPEHKSDITIQHLLTMTAGMEWQNFDKPYFQMRKTDHWLHYILDQPQLHKPGNIFAYNSGCSHLLSGILTKVTGGSALHMAQERLFEPLGMEGGITWSHSAGISEGGTGLHITARDLARFGQLYLQEGNWEGKQLVSREWVKESTRIHHKGLTNYKPSIYGCYGWHWWCSSQEHNGKAECYFALGYGGQYLFVIPSCRLVAVIRKQVDGRKNAMRCKELLFEHILKIQS</sequence>
<dbReference type="RefSeq" id="WP_199018139.1">
    <property type="nucleotide sequence ID" value="NZ_JAELUP010000012.1"/>
</dbReference>
<organism evidence="2 3">
    <name type="scientific">Paenibacillus roseus</name>
    <dbReference type="NCBI Taxonomy" id="2798579"/>
    <lineage>
        <taxon>Bacteria</taxon>
        <taxon>Bacillati</taxon>
        <taxon>Bacillota</taxon>
        <taxon>Bacilli</taxon>
        <taxon>Bacillales</taxon>
        <taxon>Paenibacillaceae</taxon>
        <taxon>Paenibacillus</taxon>
    </lineage>
</organism>
<accession>A0A934IZK3</accession>
<dbReference type="PANTHER" id="PTHR43283:SF7">
    <property type="entry name" value="BETA-LACTAMASE-RELATED DOMAIN-CONTAINING PROTEIN"/>
    <property type="match status" value="1"/>
</dbReference>
<dbReference type="GO" id="GO:0016787">
    <property type="term" value="F:hydrolase activity"/>
    <property type="evidence" value="ECO:0007669"/>
    <property type="project" value="UniProtKB-KW"/>
</dbReference>
<dbReference type="AlphaFoldDB" id="A0A934IZK3"/>
<dbReference type="EMBL" id="JAELUP010000012">
    <property type="protein sequence ID" value="MBJ6360584.1"/>
    <property type="molecule type" value="Genomic_DNA"/>
</dbReference>
<evidence type="ECO:0000313" key="3">
    <source>
        <dbReference type="Proteomes" id="UP000640274"/>
    </source>
</evidence>
<gene>
    <name evidence="2" type="ORF">JFN88_04520</name>
</gene>
<reference evidence="2" key="1">
    <citation type="submission" date="2020-12" db="EMBL/GenBank/DDBJ databases">
        <authorList>
            <person name="Huq M.A."/>
        </authorList>
    </citation>
    <scope>NUCLEOTIDE SEQUENCE</scope>
    <source>
        <strain evidence="2">MAHUQ-46</strain>
    </source>
</reference>
<feature type="domain" description="Beta-lactamase-related" evidence="1">
    <location>
        <begin position="42"/>
        <end position="298"/>
    </location>
</feature>
<proteinExistence type="predicted"/>